<protein>
    <submittedName>
        <fullName evidence="1">Uncharacterized protein</fullName>
    </submittedName>
</protein>
<name>A0A8K0XKZ5_9AGAR</name>
<comment type="caution">
    <text evidence="1">The sequence shown here is derived from an EMBL/GenBank/DDBJ whole genome shotgun (WGS) entry which is preliminary data.</text>
</comment>
<evidence type="ECO:0000313" key="2">
    <source>
        <dbReference type="Proteomes" id="UP000813824"/>
    </source>
</evidence>
<dbReference type="EMBL" id="JAEVFJ010000051">
    <property type="protein sequence ID" value="KAH8082032.1"/>
    <property type="molecule type" value="Genomic_DNA"/>
</dbReference>
<accession>A0A8K0XKZ5</accession>
<evidence type="ECO:0000313" key="1">
    <source>
        <dbReference type="EMBL" id="KAH8082032.1"/>
    </source>
</evidence>
<reference evidence="1" key="1">
    <citation type="journal article" date="2021" name="New Phytol.">
        <title>Evolutionary innovations through gain and loss of genes in the ectomycorrhizal Boletales.</title>
        <authorList>
            <person name="Wu G."/>
            <person name="Miyauchi S."/>
            <person name="Morin E."/>
            <person name="Kuo A."/>
            <person name="Drula E."/>
            <person name="Varga T."/>
            <person name="Kohler A."/>
            <person name="Feng B."/>
            <person name="Cao Y."/>
            <person name="Lipzen A."/>
            <person name="Daum C."/>
            <person name="Hundley H."/>
            <person name="Pangilinan J."/>
            <person name="Johnson J."/>
            <person name="Barry K."/>
            <person name="LaButti K."/>
            <person name="Ng V."/>
            <person name="Ahrendt S."/>
            <person name="Min B."/>
            <person name="Choi I.G."/>
            <person name="Park H."/>
            <person name="Plett J.M."/>
            <person name="Magnuson J."/>
            <person name="Spatafora J.W."/>
            <person name="Nagy L.G."/>
            <person name="Henrissat B."/>
            <person name="Grigoriev I.V."/>
            <person name="Yang Z.L."/>
            <person name="Xu J."/>
            <person name="Martin F.M."/>
        </authorList>
    </citation>
    <scope>NUCLEOTIDE SEQUENCE</scope>
    <source>
        <strain evidence="1">KKN 215</strain>
    </source>
</reference>
<dbReference type="AlphaFoldDB" id="A0A8K0XKZ5"/>
<organism evidence="1 2">
    <name type="scientific">Cristinia sonorae</name>
    <dbReference type="NCBI Taxonomy" id="1940300"/>
    <lineage>
        <taxon>Eukaryota</taxon>
        <taxon>Fungi</taxon>
        <taxon>Dikarya</taxon>
        <taxon>Basidiomycota</taxon>
        <taxon>Agaricomycotina</taxon>
        <taxon>Agaricomycetes</taxon>
        <taxon>Agaricomycetidae</taxon>
        <taxon>Agaricales</taxon>
        <taxon>Pleurotineae</taxon>
        <taxon>Stephanosporaceae</taxon>
        <taxon>Cristinia</taxon>
    </lineage>
</organism>
<sequence length="511" mass="57286">MLPLAIWNDLVDYHQSTKSPMPALRRSDVANLIDVGGQRHQVIGIAYGIEVILDGVSTLVNFCVMENSLKTAILGRPWQYDYSVGIGRNPTGTYVTVVDSTGQKILVATQRDNQYSGAAVADIEGSKVSLIATESSLTATEGSVLQAITDLAIDTESRPPSPEETEDNTWLNIDGHLWEALQSASAAVLPEPSSEALPSSVTLTEEDMQLLLDWENIELPPHVSEISHTFTGRQLRRLNQVISTAGSGRMYPVAFDNISIANPHLVEFVPHDGINPKSKMMIMKFSGSVNGELYSASAILDVYRTASSGPGPFGGLHRILQDWTKLEWSRQSPTRTPHFNRKPDITTNIDAWEFVQQTYDQAQQVRSDVEYLRNVAEPLVRDRWMDGWMDGWMDEWNRIGMMVEQEEQGEGYILRVTRHLQDWTSAKSLRTKKGYPDESTRRQGLMQHRVSMESGHHTNLTHEEPAYLTYYSVLPPGSNQVSIETRQRSARHTTGVHQAITICHPFIIRYA</sequence>
<gene>
    <name evidence="1" type="ORF">BXZ70DRAFT_910859</name>
</gene>
<keyword evidence="2" id="KW-1185">Reference proteome</keyword>
<dbReference type="Proteomes" id="UP000813824">
    <property type="component" value="Unassembled WGS sequence"/>
</dbReference>
<proteinExistence type="predicted"/>